<dbReference type="RefSeq" id="WP_209264175.1">
    <property type="nucleotide sequence ID" value="NZ_JAFFZN010000005.1"/>
</dbReference>
<evidence type="ECO:0000256" key="2">
    <source>
        <dbReference type="ARBA" id="ARBA00022801"/>
    </source>
</evidence>
<keyword evidence="1" id="KW-0540">Nuclease</keyword>
<proteinExistence type="predicted"/>
<keyword evidence="3" id="KW-0732">Signal</keyword>
<dbReference type="Pfam" id="PF00545">
    <property type="entry name" value="Ribonuclease"/>
    <property type="match status" value="1"/>
</dbReference>
<dbReference type="InterPro" id="IPR000026">
    <property type="entry name" value="N1-like"/>
</dbReference>
<dbReference type="SUPFAM" id="SSF53933">
    <property type="entry name" value="Microbial ribonucleases"/>
    <property type="match status" value="1"/>
</dbReference>
<feature type="chain" id="PRO_5046149641" evidence="3">
    <location>
        <begin position="35"/>
        <end position="143"/>
    </location>
</feature>
<keyword evidence="5" id="KW-1185">Reference proteome</keyword>
<comment type="caution">
    <text evidence="4">The sequence shown here is derived from an EMBL/GenBank/DDBJ whole genome shotgun (WGS) entry which is preliminary data.</text>
</comment>
<accession>A0ABS3WQF3</accession>
<keyword evidence="2" id="KW-0378">Hydrolase</keyword>
<gene>
    <name evidence="4" type="ORF">JW592_07745</name>
</gene>
<dbReference type="Proteomes" id="UP001518976">
    <property type="component" value="Unassembled WGS sequence"/>
</dbReference>
<dbReference type="Gene3D" id="3.10.450.30">
    <property type="entry name" value="Microbial ribonucleases"/>
    <property type="match status" value="1"/>
</dbReference>
<protein>
    <submittedName>
        <fullName evidence="4">Ribonuclease</fullName>
    </submittedName>
</protein>
<evidence type="ECO:0000256" key="3">
    <source>
        <dbReference type="SAM" id="SignalP"/>
    </source>
</evidence>
<sequence length="143" mass="15383">MRFPPRLSRIGAVSALAAAVFVGGPALTTGPASAAPVAHSAVAAPQITDVGDICQSKLPPEAHDTLDLIEQGGPYPYPQDGTVFENREGILPDHDQGYYHEYTVKTPGSDDRGARRIVTGEKDQEDYYTADHYASFDLVDYTC</sequence>
<dbReference type="CDD" id="cd00607">
    <property type="entry name" value="RNase_Sa"/>
    <property type="match status" value="1"/>
</dbReference>
<evidence type="ECO:0000256" key="1">
    <source>
        <dbReference type="ARBA" id="ARBA00022722"/>
    </source>
</evidence>
<reference evidence="4 5" key="1">
    <citation type="submission" date="2021-02" db="EMBL/GenBank/DDBJ databases">
        <title>Streptomyces spirodelae sp. nov., isolated from duckweed.</title>
        <authorList>
            <person name="Saimee Y."/>
            <person name="Duangmal K."/>
        </authorList>
    </citation>
    <scope>NUCLEOTIDE SEQUENCE [LARGE SCALE GENOMIC DNA]</scope>
    <source>
        <strain evidence="4 5">DW4-2</strain>
    </source>
</reference>
<feature type="signal peptide" evidence="3">
    <location>
        <begin position="1"/>
        <end position="34"/>
    </location>
</feature>
<dbReference type="EMBL" id="JAFFZN010000005">
    <property type="protein sequence ID" value="MBO8185354.1"/>
    <property type="molecule type" value="Genomic_DNA"/>
</dbReference>
<name>A0ABS3WQF3_9ACTN</name>
<evidence type="ECO:0000313" key="4">
    <source>
        <dbReference type="EMBL" id="MBO8185354.1"/>
    </source>
</evidence>
<organism evidence="4 5">
    <name type="scientific">Streptomyces spirodelae</name>
    <dbReference type="NCBI Taxonomy" id="2812904"/>
    <lineage>
        <taxon>Bacteria</taxon>
        <taxon>Bacillati</taxon>
        <taxon>Actinomycetota</taxon>
        <taxon>Actinomycetes</taxon>
        <taxon>Kitasatosporales</taxon>
        <taxon>Streptomycetaceae</taxon>
        <taxon>Streptomyces</taxon>
    </lineage>
</organism>
<dbReference type="InterPro" id="IPR016191">
    <property type="entry name" value="Ribonuclease/ribotoxin"/>
</dbReference>
<evidence type="ECO:0000313" key="5">
    <source>
        <dbReference type="Proteomes" id="UP001518976"/>
    </source>
</evidence>